<feature type="binding site" description="axial binding residue" evidence="5">
    <location>
        <position position="454"/>
    </location>
    <ligand>
        <name>heme</name>
        <dbReference type="ChEBI" id="CHEBI:30413"/>
    </ligand>
    <ligandPart>
        <name>Fe</name>
        <dbReference type="ChEBI" id="CHEBI:18248"/>
    </ligandPart>
</feature>
<dbReference type="CDD" id="cd11060">
    <property type="entry name" value="CYP57A1-like"/>
    <property type="match status" value="1"/>
</dbReference>
<evidence type="ECO:0000256" key="1">
    <source>
        <dbReference type="ARBA" id="ARBA00001971"/>
    </source>
</evidence>
<dbReference type="PRINTS" id="PR00385">
    <property type="entry name" value="P450"/>
</dbReference>
<dbReference type="GO" id="GO:0020037">
    <property type="term" value="F:heme binding"/>
    <property type="evidence" value="ECO:0007669"/>
    <property type="project" value="InterPro"/>
</dbReference>
<dbReference type="OrthoDB" id="3934656at2759"/>
<evidence type="ECO:0000256" key="4">
    <source>
        <dbReference type="ARBA" id="ARBA00023004"/>
    </source>
</evidence>
<protein>
    <recommendedName>
        <fullName evidence="9">Cytochrome P450 oxidoreductase</fullName>
    </recommendedName>
</protein>
<evidence type="ECO:0000313" key="7">
    <source>
        <dbReference type="EMBL" id="EWY81960.1"/>
    </source>
</evidence>
<dbReference type="PRINTS" id="PR00463">
    <property type="entry name" value="EP450I"/>
</dbReference>
<evidence type="ECO:0008006" key="9">
    <source>
        <dbReference type="Google" id="ProtNLM"/>
    </source>
</evidence>
<evidence type="ECO:0000313" key="8">
    <source>
        <dbReference type="Proteomes" id="UP000030753"/>
    </source>
</evidence>
<comment type="cofactor">
    <cofactor evidence="1 5">
        <name>heme</name>
        <dbReference type="ChEBI" id="CHEBI:30413"/>
    </cofactor>
</comment>
<dbReference type="EMBL" id="JH717849">
    <property type="protein sequence ID" value="EWY81960.1"/>
    <property type="molecule type" value="Genomic_DNA"/>
</dbReference>
<accession>W9HLX2</accession>
<dbReference type="Gene3D" id="1.10.630.10">
    <property type="entry name" value="Cytochrome P450"/>
    <property type="match status" value="1"/>
</dbReference>
<keyword evidence="6" id="KW-0560">Oxidoreductase</keyword>
<proteinExistence type="inferred from homology"/>
<dbReference type="InterPro" id="IPR036396">
    <property type="entry name" value="Cyt_P450_sf"/>
</dbReference>
<dbReference type="GO" id="GO:0016705">
    <property type="term" value="F:oxidoreductase activity, acting on paired donors, with incorporation or reduction of molecular oxygen"/>
    <property type="evidence" value="ECO:0007669"/>
    <property type="project" value="InterPro"/>
</dbReference>
<evidence type="ECO:0000256" key="3">
    <source>
        <dbReference type="ARBA" id="ARBA00022723"/>
    </source>
</evidence>
<dbReference type="GO" id="GO:0004497">
    <property type="term" value="F:monooxygenase activity"/>
    <property type="evidence" value="ECO:0007669"/>
    <property type="project" value="UniProtKB-KW"/>
</dbReference>
<evidence type="ECO:0000256" key="6">
    <source>
        <dbReference type="RuleBase" id="RU000461"/>
    </source>
</evidence>
<dbReference type="AlphaFoldDB" id="W9HLX2"/>
<dbReference type="InterPro" id="IPR001128">
    <property type="entry name" value="Cyt_P450"/>
</dbReference>
<sequence>MLLSSILDGASRGPIWSIPLAVLSILLFSRIIAALQDPLRDQPGPLLARFTRLWLFWQYTRGDYHKTNLDLHNKYGPVVRIAPGQYSIDNPEAAKIIYGHGSRFVKTDWYLPWGHPVERNLFNETDPRAHANLRRQVANVYSMSSMVSYEPYVDECTDILCRRFSEFSATSQPVDLARWFQCYAFDMIGKITFSRRFGFLDAGEDLGGIMKVLDAAAQLSSAIGVYSFVFPYLMSLAEHLSSSKEAKGPAVIAEYAAEQVEARRNEEKTHDGPQDFVTKLLQAQKERPEAVTDDAIRLSSAANIAAGSDTTSIALSAIMYNLCKHPVVLDELRRELENSEATGSISSPITFREAQGLPYLQAVIKESLRLHPATGFTMPRLVPQGGKHLAGSYFPDKTIVGINSWVAHQNRDVFGHDAMEFRPERWLDSKRISNEETNRMEAYFFSFGQGSRTCIGKNISLLEISKAIPRLVKNFDFQLENTGNWHCANYWFVKPTNFRCIVKKRGA</sequence>
<dbReference type="PROSITE" id="PS00086">
    <property type="entry name" value="CYTOCHROME_P450"/>
    <property type="match status" value="1"/>
</dbReference>
<comment type="similarity">
    <text evidence="6">Belongs to the cytochrome P450 family.</text>
</comment>
<dbReference type="Proteomes" id="UP000030753">
    <property type="component" value="Unassembled WGS sequence"/>
</dbReference>
<dbReference type="InterPro" id="IPR050121">
    <property type="entry name" value="Cytochrome_P450_monoxygenase"/>
</dbReference>
<dbReference type="InterPro" id="IPR017972">
    <property type="entry name" value="Cyt_P450_CS"/>
</dbReference>
<dbReference type="InterPro" id="IPR002401">
    <property type="entry name" value="Cyt_P450_E_grp-I"/>
</dbReference>
<organism evidence="7 8">
    <name type="scientific">Fusarium oxysporum NRRL 32931</name>
    <dbReference type="NCBI Taxonomy" id="660029"/>
    <lineage>
        <taxon>Eukaryota</taxon>
        <taxon>Fungi</taxon>
        <taxon>Dikarya</taxon>
        <taxon>Ascomycota</taxon>
        <taxon>Pezizomycotina</taxon>
        <taxon>Sordariomycetes</taxon>
        <taxon>Hypocreomycetidae</taxon>
        <taxon>Hypocreales</taxon>
        <taxon>Nectriaceae</taxon>
        <taxon>Fusarium</taxon>
        <taxon>Fusarium oxysporum species complex</taxon>
    </lineage>
</organism>
<dbReference type="PANTHER" id="PTHR24305:SF190">
    <property type="entry name" value="P450, PUTATIVE (EUROFUNG)-RELATED"/>
    <property type="match status" value="1"/>
</dbReference>
<keyword evidence="3 5" id="KW-0479">Metal-binding</keyword>
<keyword evidence="2 5" id="KW-0349">Heme</keyword>
<keyword evidence="6" id="KW-0503">Monooxygenase</keyword>
<name>W9HLX2_FUSOX</name>
<dbReference type="PANTHER" id="PTHR24305">
    <property type="entry name" value="CYTOCHROME P450"/>
    <property type="match status" value="1"/>
</dbReference>
<reference evidence="7 8" key="1">
    <citation type="submission" date="2011-06" db="EMBL/GenBank/DDBJ databases">
        <title>The Genome Sequence of Fusarium oxysporum FOSC 3-a.</title>
        <authorList>
            <consortium name="The Broad Institute Genome Sequencing Platform"/>
            <person name="Ma L.-J."/>
            <person name="Gale L.R."/>
            <person name="Schwartz D.C."/>
            <person name="Zhou S."/>
            <person name="Corby-Kistler H."/>
            <person name="Young S.K."/>
            <person name="Zeng Q."/>
            <person name="Gargeya S."/>
            <person name="Fitzgerald M."/>
            <person name="Haas B."/>
            <person name="Abouelleil A."/>
            <person name="Alvarado L."/>
            <person name="Arachchi H.M."/>
            <person name="Berlin A."/>
            <person name="Brown A."/>
            <person name="Chapman S.B."/>
            <person name="Chen Z."/>
            <person name="Dunbar C."/>
            <person name="Freedman E."/>
            <person name="Gearin G."/>
            <person name="Gellesch M."/>
            <person name="Goldberg J."/>
            <person name="Griggs A."/>
            <person name="Gujja S."/>
            <person name="Heiman D."/>
            <person name="Howarth C."/>
            <person name="Larson L."/>
            <person name="Lui A."/>
            <person name="MacDonald P.J.P."/>
            <person name="Mehta T."/>
            <person name="Montmayeur A."/>
            <person name="Murphy C."/>
            <person name="Neiman D."/>
            <person name="Pearson M."/>
            <person name="Priest M."/>
            <person name="Roberts A."/>
            <person name="Saif S."/>
            <person name="Shea T."/>
            <person name="Shenoy N."/>
            <person name="Sisk P."/>
            <person name="Stolte C."/>
            <person name="Sykes S."/>
            <person name="Wortman J."/>
            <person name="Nusbaum C."/>
            <person name="Birren B."/>
        </authorList>
    </citation>
    <scope>NUCLEOTIDE SEQUENCE [LARGE SCALE GENOMIC DNA]</scope>
    <source>
        <strain evidence="8">FOSC 3-a</strain>
    </source>
</reference>
<evidence type="ECO:0000256" key="2">
    <source>
        <dbReference type="ARBA" id="ARBA00022617"/>
    </source>
</evidence>
<evidence type="ECO:0000256" key="5">
    <source>
        <dbReference type="PIRSR" id="PIRSR602401-1"/>
    </source>
</evidence>
<dbReference type="GO" id="GO:0005506">
    <property type="term" value="F:iron ion binding"/>
    <property type="evidence" value="ECO:0007669"/>
    <property type="project" value="InterPro"/>
</dbReference>
<dbReference type="HOGENOM" id="CLU_001570_14_0_1"/>
<dbReference type="SUPFAM" id="SSF48264">
    <property type="entry name" value="Cytochrome P450"/>
    <property type="match status" value="1"/>
</dbReference>
<gene>
    <name evidence="7" type="ORF">FOYG_16165</name>
</gene>
<dbReference type="FunFam" id="1.10.630.10:FF:000050">
    <property type="entry name" value="Cytochrome P450 monooxygenase"/>
    <property type="match status" value="1"/>
</dbReference>
<dbReference type="Pfam" id="PF00067">
    <property type="entry name" value="p450"/>
    <property type="match status" value="1"/>
</dbReference>
<keyword evidence="4 5" id="KW-0408">Iron</keyword>